<dbReference type="PANTHER" id="PTHR10689">
    <property type="entry name" value="MICROSOMAL GLUTATHIONE S-TRANSFERASE 1"/>
    <property type="match status" value="1"/>
</dbReference>
<evidence type="ECO:0000256" key="10">
    <source>
        <dbReference type="ARBA" id="ARBA00022989"/>
    </source>
</evidence>
<evidence type="ECO:0000256" key="8">
    <source>
        <dbReference type="ARBA" id="ARBA00022787"/>
    </source>
</evidence>
<evidence type="ECO:0000313" key="19">
    <source>
        <dbReference type="Proteomes" id="UP001164746"/>
    </source>
</evidence>
<sequence length="148" mass="16861">MAVEISVENGLFRTYAFYACFLLIKILSNNVITVYYRTIRKSYRVPEDYVMANAKDTGGSTHPDVERAVRIHVHDIENIVPFILIGFFYVLTGPTVALATWYFRLFTCARLLHTASYLLKLQPYRTIGHVLATVINVLMATSTLCSLF</sequence>
<evidence type="ECO:0000256" key="11">
    <source>
        <dbReference type="ARBA" id="ARBA00022990"/>
    </source>
</evidence>
<organism evidence="18 19">
    <name type="scientific">Mya arenaria</name>
    <name type="common">Soft-shell clam</name>
    <dbReference type="NCBI Taxonomy" id="6604"/>
    <lineage>
        <taxon>Eukaryota</taxon>
        <taxon>Metazoa</taxon>
        <taxon>Spiralia</taxon>
        <taxon>Lophotrochozoa</taxon>
        <taxon>Mollusca</taxon>
        <taxon>Bivalvia</taxon>
        <taxon>Autobranchia</taxon>
        <taxon>Heteroconchia</taxon>
        <taxon>Euheterodonta</taxon>
        <taxon>Imparidentia</taxon>
        <taxon>Neoheterodontei</taxon>
        <taxon>Myida</taxon>
        <taxon>Myoidea</taxon>
        <taxon>Myidae</taxon>
        <taxon>Mya</taxon>
    </lineage>
</organism>
<keyword evidence="9" id="KW-0256">Endoplasmic reticulum</keyword>
<evidence type="ECO:0000313" key="18">
    <source>
        <dbReference type="EMBL" id="WAQ99362.1"/>
    </source>
</evidence>
<keyword evidence="6" id="KW-0808">Transferase</keyword>
<dbReference type="InterPro" id="IPR040162">
    <property type="entry name" value="MGST1-like"/>
</dbReference>
<protein>
    <recommendedName>
        <fullName evidence="15">Microsomal glutathione S-transferase 1</fullName>
        <ecNumber evidence="5">2.5.1.18</ecNumber>
    </recommendedName>
</protein>
<comment type="function">
    <text evidence="1">Conjugation of reduced glutathione to a wide number of exogenous and endogenous hydrophobic electrophiles.</text>
</comment>
<reference evidence="18" key="1">
    <citation type="submission" date="2022-11" db="EMBL/GenBank/DDBJ databases">
        <title>Centuries of genome instability and evolution in soft-shell clam transmissible cancer (bioRxiv).</title>
        <authorList>
            <person name="Hart S.F.M."/>
            <person name="Yonemitsu M.A."/>
            <person name="Giersch R.M."/>
            <person name="Beal B.F."/>
            <person name="Arriagada G."/>
            <person name="Davis B.W."/>
            <person name="Ostrander E.A."/>
            <person name="Goff S.P."/>
            <person name="Metzger M.J."/>
        </authorList>
    </citation>
    <scope>NUCLEOTIDE SEQUENCE</scope>
    <source>
        <strain evidence="18">MELC-2E11</strain>
        <tissue evidence="18">Siphon/mantle</tissue>
    </source>
</reference>
<gene>
    <name evidence="18" type="ORF">MAR_023735</name>
</gene>
<keyword evidence="12" id="KW-0496">Mitochondrion</keyword>
<evidence type="ECO:0000256" key="4">
    <source>
        <dbReference type="ARBA" id="ARBA00010459"/>
    </source>
</evidence>
<dbReference type="InterPro" id="IPR001129">
    <property type="entry name" value="Membr-assoc_MAPEG"/>
</dbReference>
<comment type="subunit">
    <text evidence="14">Homotrimer; The trimer binds only one molecule of glutathione.</text>
</comment>
<dbReference type="SUPFAM" id="SSF161084">
    <property type="entry name" value="MAPEG domain-like"/>
    <property type="match status" value="1"/>
</dbReference>
<name>A0ABY7DRL6_MYAAR</name>
<evidence type="ECO:0000256" key="16">
    <source>
        <dbReference type="ARBA" id="ARBA00049385"/>
    </source>
</evidence>
<evidence type="ECO:0000256" key="9">
    <source>
        <dbReference type="ARBA" id="ARBA00022824"/>
    </source>
</evidence>
<evidence type="ECO:0000256" key="13">
    <source>
        <dbReference type="ARBA" id="ARBA00023136"/>
    </source>
</evidence>
<dbReference type="InterPro" id="IPR023352">
    <property type="entry name" value="MAPEG-like_dom_sf"/>
</dbReference>
<feature type="transmembrane region" description="Helical" evidence="17">
    <location>
        <begin position="15"/>
        <end position="36"/>
    </location>
</feature>
<evidence type="ECO:0000256" key="3">
    <source>
        <dbReference type="ARBA" id="ARBA00004477"/>
    </source>
</evidence>
<evidence type="ECO:0000256" key="2">
    <source>
        <dbReference type="ARBA" id="ARBA00004294"/>
    </source>
</evidence>
<evidence type="ECO:0000256" key="14">
    <source>
        <dbReference type="ARBA" id="ARBA00038540"/>
    </source>
</evidence>
<dbReference type="Gene3D" id="1.20.120.550">
    <property type="entry name" value="Membrane associated eicosanoid/glutathione metabolism-like domain"/>
    <property type="match status" value="1"/>
</dbReference>
<dbReference type="Pfam" id="PF01124">
    <property type="entry name" value="MAPEG"/>
    <property type="match status" value="1"/>
</dbReference>
<proteinExistence type="inferred from homology"/>
<comment type="catalytic activity">
    <reaction evidence="16">
        <text>RX + glutathione = an S-substituted glutathione + a halide anion + H(+)</text>
        <dbReference type="Rhea" id="RHEA:16437"/>
        <dbReference type="ChEBI" id="CHEBI:15378"/>
        <dbReference type="ChEBI" id="CHEBI:16042"/>
        <dbReference type="ChEBI" id="CHEBI:17792"/>
        <dbReference type="ChEBI" id="CHEBI:57925"/>
        <dbReference type="ChEBI" id="CHEBI:90779"/>
        <dbReference type="EC" id="2.5.1.18"/>
    </reaction>
    <physiologicalReaction direction="left-to-right" evidence="16">
        <dbReference type="Rhea" id="RHEA:16438"/>
    </physiologicalReaction>
</comment>
<keyword evidence="8" id="KW-1000">Mitochondrion outer membrane</keyword>
<comment type="subcellular location">
    <subcellularLocation>
        <location evidence="3">Endoplasmic reticulum membrane</location>
        <topology evidence="3">Multi-pass membrane protein</topology>
    </subcellularLocation>
    <subcellularLocation>
        <location evidence="2">Mitochondrion outer membrane</location>
    </subcellularLocation>
</comment>
<evidence type="ECO:0000256" key="6">
    <source>
        <dbReference type="ARBA" id="ARBA00022679"/>
    </source>
</evidence>
<feature type="transmembrane region" description="Helical" evidence="17">
    <location>
        <begin position="127"/>
        <end position="147"/>
    </location>
</feature>
<dbReference type="PANTHER" id="PTHR10689:SF6">
    <property type="entry name" value="MICROSOMAL GLUTATHIONE S-TRANSFERASE 1"/>
    <property type="match status" value="1"/>
</dbReference>
<evidence type="ECO:0000256" key="15">
    <source>
        <dbReference type="ARBA" id="ARBA00039397"/>
    </source>
</evidence>
<dbReference type="Proteomes" id="UP001164746">
    <property type="component" value="Chromosome 3"/>
</dbReference>
<keyword evidence="13 17" id="KW-0472">Membrane</keyword>
<evidence type="ECO:0000256" key="7">
    <source>
        <dbReference type="ARBA" id="ARBA00022692"/>
    </source>
</evidence>
<keyword evidence="7 17" id="KW-0812">Transmembrane</keyword>
<dbReference type="EC" id="2.5.1.18" evidence="5"/>
<feature type="transmembrane region" description="Helical" evidence="17">
    <location>
        <begin position="79"/>
        <end position="103"/>
    </location>
</feature>
<dbReference type="EMBL" id="CP111014">
    <property type="protein sequence ID" value="WAQ99362.1"/>
    <property type="molecule type" value="Genomic_DNA"/>
</dbReference>
<keyword evidence="11" id="KW-0007">Acetylation</keyword>
<evidence type="ECO:0000256" key="1">
    <source>
        <dbReference type="ARBA" id="ARBA00003701"/>
    </source>
</evidence>
<keyword evidence="10 17" id="KW-1133">Transmembrane helix</keyword>
<accession>A0ABY7DRL6</accession>
<comment type="similarity">
    <text evidence="4">Belongs to the MAPEG family.</text>
</comment>
<evidence type="ECO:0000256" key="12">
    <source>
        <dbReference type="ARBA" id="ARBA00023128"/>
    </source>
</evidence>
<evidence type="ECO:0000256" key="5">
    <source>
        <dbReference type="ARBA" id="ARBA00012452"/>
    </source>
</evidence>
<evidence type="ECO:0000256" key="17">
    <source>
        <dbReference type="SAM" id="Phobius"/>
    </source>
</evidence>
<keyword evidence="19" id="KW-1185">Reference proteome</keyword>